<dbReference type="GO" id="GO:0016137">
    <property type="term" value="P:glycoside metabolic process"/>
    <property type="evidence" value="ECO:0007669"/>
    <property type="project" value="UniProtKB-ARBA"/>
</dbReference>
<comment type="caution">
    <text evidence="3">The sequence shown here is derived from an EMBL/GenBank/DDBJ whole genome shotgun (WGS) entry which is preliminary data.</text>
</comment>
<dbReference type="GO" id="GO:0016811">
    <property type="term" value="F:hydrolase activity, acting on carbon-nitrogen (but not peptide) bonds, in linear amides"/>
    <property type="evidence" value="ECO:0007669"/>
    <property type="project" value="TreeGrafter"/>
</dbReference>
<accession>A0A4R8WWL5</accession>
<protein>
    <submittedName>
        <fullName evidence="3">GlcNAc-PI de-N-acetylase</fullName>
    </submittedName>
</protein>
<feature type="region of interest" description="Disordered" evidence="2">
    <location>
        <begin position="1"/>
        <end position="26"/>
    </location>
</feature>
<reference evidence="3 4" key="1">
    <citation type="submission" date="2019-03" db="EMBL/GenBank/DDBJ databases">
        <title>Genomics of glacier-inhabiting Cryobacterium strains.</title>
        <authorList>
            <person name="Liu Q."/>
            <person name="Xin Y.-H."/>
        </authorList>
    </citation>
    <scope>NUCLEOTIDE SEQUENCE [LARGE SCALE GENOMIC DNA]</scope>
    <source>
        <strain evidence="3 4">MDT1-3</strain>
    </source>
</reference>
<evidence type="ECO:0000256" key="1">
    <source>
        <dbReference type="ARBA" id="ARBA00022833"/>
    </source>
</evidence>
<evidence type="ECO:0000313" key="3">
    <source>
        <dbReference type="EMBL" id="TFC19595.1"/>
    </source>
</evidence>
<dbReference type="SUPFAM" id="SSF102588">
    <property type="entry name" value="LmbE-like"/>
    <property type="match status" value="1"/>
</dbReference>
<gene>
    <name evidence="3" type="ORF">E3O19_02930</name>
</gene>
<dbReference type="AlphaFoldDB" id="A0A4R8WWL5"/>
<dbReference type="Proteomes" id="UP000298412">
    <property type="component" value="Unassembled WGS sequence"/>
</dbReference>
<dbReference type="InterPro" id="IPR003737">
    <property type="entry name" value="GlcNAc_PI_deacetylase-related"/>
</dbReference>
<dbReference type="OrthoDB" id="158614at2"/>
<name>A0A4R8WWL5_9MICO</name>
<evidence type="ECO:0000256" key="2">
    <source>
        <dbReference type="SAM" id="MobiDB-lite"/>
    </source>
</evidence>
<sequence>MAQVGRRSAPRLPGSRRPRRRPAAPRNRVSLLDLVTSVLVVHAHPDDETISTGALIAESVVRDIRVSLLTATRGERGEVVPGPLSDLEGTAALTTERERELQRATAALGVSERFWLGEPPAREAGLAPRRYRDSGMTWIRPGLAGPAADDEDDALAIAPLDEVVADVAALILALRPALVISYDSGGGYGHPDHVRMHVAALAACRAVGTPFAEILHEPADDGEWFDLDRHLTTVTTALRCHASQLTVDGSDIVHSGGQRDPIKTGIGLRVLPGQSASLRDPSQGLTDVVDSHLDPDSLGRHGTRGRQKGV</sequence>
<dbReference type="PANTHER" id="PTHR12993:SF26">
    <property type="entry name" value="1D-MYO-INOSITOL 2-ACETAMIDO-2-DEOXY-ALPHA-D-GLUCOPYRANOSIDE DEACETYLASE"/>
    <property type="match status" value="1"/>
</dbReference>
<feature type="compositionally biased region" description="Basic residues" evidence="2">
    <location>
        <begin position="301"/>
        <end position="310"/>
    </location>
</feature>
<dbReference type="EMBL" id="SOFP01000011">
    <property type="protein sequence ID" value="TFC19595.1"/>
    <property type="molecule type" value="Genomic_DNA"/>
</dbReference>
<organism evidence="3 4">
    <name type="scientific">Cryobacterium algoritolerans</name>
    <dbReference type="NCBI Taxonomy" id="1259184"/>
    <lineage>
        <taxon>Bacteria</taxon>
        <taxon>Bacillati</taxon>
        <taxon>Actinomycetota</taxon>
        <taxon>Actinomycetes</taxon>
        <taxon>Micrococcales</taxon>
        <taxon>Microbacteriaceae</taxon>
        <taxon>Cryobacterium</taxon>
    </lineage>
</organism>
<feature type="compositionally biased region" description="Basic residues" evidence="2">
    <location>
        <begin position="14"/>
        <end position="23"/>
    </location>
</feature>
<evidence type="ECO:0000313" key="4">
    <source>
        <dbReference type="Proteomes" id="UP000298412"/>
    </source>
</evidence>
<dbReference type="Pfam" id="PF02585">
    <property type="entry name" value="PIG-L"/>
    <property type="match status" value="1"/>
</dbReference>
<dbReference type="Gene3D" id="3.40.50.10320">
    <property type="entry name" value="LmbE-like"/>
    <property type="match status" value="1"/>
</dbReference>
<keyword evidence="4" id="KW-1185">Reference proteome</keyword>
<feature type="region of interest" description="Disordered" evidence="2">
    <location>
        <begin position="274"/>
        <end position="310"/>
    </location>
</feature>
<feature type="compositionally biased region" description="Low complexity" evidence="2">
    <location>
        <begin position="1"/>
        <end position="13"/>
    </location>
</feature>
<dbReference type="InterPro" id="IPR024078">
    <property type="entry name" value="LmbE-like_dom_sf"/>
</dbReference>
<feature type="compositionally biased region" description="Basic and acidic residues" evidence="2">
    <location>
        <begin position="289"/>
        <end position="299"/>
    </location>
</feature>
<keyword evidence="1" id="KW-0862">Zinc</keyword>
<proteinExistence type="predicted"/>
<dbReference type="PANTHER" id="PTHR12993">
    <property type="entry name" value="N-ACETYLGLUCOSAMINYL-PHOSPHATIDYLINOSITOL DE-N-ACETYLASE-RELATED"/>
    <property type="match status" value="1"/>
</dbReference>